<dbReference type="PANTHER" id="PTHR34113:SF3">
    <property type="entry name" value="PROTEIN EARLY STARVATION 1, CHLOROPLASTIC"/>
    <property type="match status" value="1"/>
</dbReference>
<evidence type="ECO:0000256" key="4">
    <source>
        <dbReference type="ARBA" id="ARBA00022946"/>
    </source>
</evidence>
<reference evidence="7 8" key="1">
    <citation type="journal article" date="2018" name="Proc. Natl. Acad. Sci. U.S.A.">
        <title>Draft genome sequence of Camellia sinensis var. sinensis provides insights into the evolution of the tea genome and tea quality.</title>
        <authorList>
            <person name="Wei C."/>
            <person name="Yang H."/>
            <person name="Wang S."/>
            <person name="Zhao J."/>
            <person name="Liu C."/>
            <person name="Gao L."/>
            <person name="Xia E."/>
            <person name="Lu Y."/>
            <person name="Tai Y."/>
            <person name="She G."/>
            <person name="Sun J."/>
            <person name="Cao H."/>
            <person name="Tong W."/>
            <person name="Gao Q."/>
            <person name="Li Y."/>
            <person name="Deng W."/>
            <person name="Jiang X."/>
            <person name="Wang W."/>
            <person name="Chen Q."/>
            <person name="Zhang S."/>
            <person name="Li H."/>
            <person name="Wu J."/>
            <person name="Wang P."/>
            <person name="Li P."/>
            <person name="Shi C."/>
            <person name="Zheng F."/>
            <person name="Jian J."/>
            <person name="Huang B."/>
            <person name="Shan D."/>
            <person name="Shi M."/>
            <person name="Fang C."/>
            <person name="Yue Y."/>
            <person name="Li F."/>
            <person name="Li D."/>
            <person name="Wei S."/>
            <person name="Han B."/>
            <person name="Jiang C."/>
            <person name="Yin Y."/>
            <person name="Xia T."/>
            <person name="Zhang Z."/>
            <person name="Bennetzen J.L."/>
            <person name="Zhao S."/>
            <person name="Wan X."/>
        </authorList>
    </citation>
    <scope>NUCLEOTIDE SEQUENCE [LARGE SCALE GENOMIC DNA]</scope>
    <source>
        <strain evidence="8">cv. Shuchazao</strain>
        <tissue evidence="7">Leaf</tissue>
    </source>
</reference>
<proteinExistence type="inferred from homology"/>
<sequence>MAASSRGFSTPFCLKPRRFDSSPLHHHHRGFEFRKSRNRRRFLDFRCCSDSVVPIRRTTGFGKSAEKKAEEWRFDPKKSPHRVRIQATPALPFGSTQSQFVSKQEKFYPRCTPRNSGPQSRDTPPKRDTGIANEKDWGIDLLNENGNESGTNEDGSTWYRESGEDLGENGYRCRWTRMGGQSHDGSSEWKEMEWKSQEEMLKGIHGGKHGKKFFTKMNGGFDFIILLFFNLARIERSAQKQAKSGTENAGWFEKWWEKYDAKGWTEKGAHKYGRLNEQSWWEKWGEHYDGRGSVLKWTDKWAETELGTKWGDKWEEKFFAGIGRGEKNTLEMGMLLIYEFLHGLSKLASGLNKVHKYGKSTTGESWDIVVDEETYYEADPHYGWADVVGDSSQLLSINPRERPPGVYPSNFGSTPPPPDDVPPDL</sequence>
<keyword evidence="4" id="KW-0809">Transit peptide</keyword>
<dbReference type="Proteomes" id="UP000306102">
    <property type="component" value="Unassembled WGS sequence"/>
</dbReference>
<comment type="subcellular location">
    <subcellularLocation>
        <location evidence="1">Plastid</location>
        <location evidence="1">Chloroplast stroma</location>
    </subcellularLocation>
</comment>
<keyword evidence="8" id="KW-1185">Reference proteome</keyword>
<dbReference type="AlphaFoldDB" id="A0A4S4DXE9"/>
<evidence type="ECO:0000256" key="6">
    <source>
        <dbReference type="SAM" id="MobiDB-lite"/>
    </source>
</evidence>
<comment type="caution">
    <text evidence="7">The sequence shown here is derived from an EMBL/GenBank/DDBJ whole genome shotgun (WGS) entry which is preliminary data.</text>
</comment>
<dbReference type="GO" id="GO:2000904">
    <property type="term" value="P:regulation of starch metabolic process"/>
    <property type="evidence" value="ECO:0007669"/>
    <property type="project" value="TreeGrafter"/>
</dbReference>
<evidence type="ECO:0000256" key="2">
    <source>
        <dbReference type="ARBA" id="ARBA00022528"/>
    </source>
</evidence>
<dbReference type="GO" id="GO:2001070">
    <property type="term" value="F:starch binding"/>
    <property type="evidence" value="ECO:0007669"/>
    <property type="project" value="TreeGrafter"/>
</dbReference>
<keyword evidence="3" id="KW-0934">Plastid</keyword>
<dbReference type="GO" id="GO:0005982">
    <property type="term" value="P:starch metabolic process"/>
    <property type="evidence" value="ECO:0007669"/>
    <property type="project" value="TreeGrafter"/>
</dbReference>
<accession>A0A4S4DXE9</accession>
<feature type="compositionally biased region" description="Basic and acidic residues" evidence="6">
    <location>
        <begin position="123"/>
        <end position="137"/>
    </location>
</feature>
<comment type="similarity">
    <text evidence="5">Belongs to the ESV1 family.</text>
</comment>
<evidence type="ECO:0000256" key="1">
    <source>
        <dbReference type="ARBA" id="ARBA00004470"/>
    </source>
</evidence>
<dbReference type="GO" id="GO:0043036">
    <property type="term" value="C:starch grain"/>
    <property type="evidence" value="ECO:0007669"/>
    <property type="project" value="TreeGrafter"/>
</dbReference>
<dbReference type="EMBL" id="SDRB02009616">
    <property type="protein sequence ID" value="THG08069.1"/>
    <property type="molecule type" value="Genomic_DNA"/>
</dbReference>
<name>A0A4S4DXE9_CAMSN</name>
<feature type="compositionally biased region" description="Polar residues" evidence="6">
    <location>
        <begin position="113"/>
        <end position="122"/>
    </location>
</feature>
<evidence type="ECO:0000313" key="8">
    <source>
        <dbReference type="Proteomes" id="UP000306102"/>
    </source>
</evidence>
<protein>
    <submittedName>
        <fullName evidence="7">Uncharacterized protein</fullName>
    </submittedName>
</protein>
<evidence type="ECO:0000256" key="3">
    <source>
        <dbReference type="ARBA" id="ARBA00022640"/>
    </source>
</evidence>
<gene>
    <name evidence="7" type="ORF">TEA_009778</name>
</gene>
<dbReference type="GO" id="GO:0009570">
    <property type="term" value="C:chloroplast stroma"/>
    <property type="evidence" value="ECO:0007669"/>
    <property type="project" value="UniProtKB-SubCell"/>
</dbReference>
<evidence type="ECO:0000313" key="7">
    <source>
        <dbReference type="EMBL" id="THG08069.1"/>
    </source>
</evidence>
<dbReference type="PANTHER" id="PTHR34113">
    <property type="entry name" value="INACTIVE PURPLE ACID PHOSPHATASE-LIKE PROTEIN"/>
    <property type="match status" value="1"/>
</dbReference>
<evidence type="ECO:0000256" key="5">
    <source>
        <dbReference type="ARBA" id="ARBA00038237"/>
    </source>
</evidence>
<organism evidence="7 8">
    <name type="scientific">Camellia sinensis var. sinensis</name>
    <name type="common">China tea</name>
    <dbReference type="NCBI Taxonomy" id="542762"/>
    <lineage>
        <taxon>Eukaryota</taxon>
        <taxon>Viridiplantae</taxon>
        <taxon>Streptophyta</taxon>
        <taxon>Embryophyta</taxon>
        <taxon>Tracheophyta</taxon>
        <taxon>Spermatophyta</taxon>
        <taxon>Magnoliopsida</taxon>
        <taxon>eudicotyledons</taxon>
        <taxon>Gunneridae</taxon>
        <taxon>Pentapetalae</taxon>
        <taxon>asterids</taxon>
        <taxon>Ericales</taxon>
        <taxon>Theaceae</taxon>
        <taxon>Camellia</taxon>
    </lineage>
</organism>
<keyword evidence="2" id="KW-0150">Chloroplast</keyword>
<dbReference type="InterPro" id="IPR052495">
    <property type="entry name" value="Alpha-glucan_binding_chloro"/>
</dbReference>
<feature type="compositionally biased region" description="Basic and acidic residues" evidence="6">
    <location>
        <begin position="64"/>
        <end position="78"/>
    </location>
</feature>
<feature type="region of interest" description="Disordered" evidence="6">
    <location>
        <begin position="107"/>
        <end position="137"/>
    </location>
</feature>
<feature type="region of interest" description="Disordered" evidence="6">
    <location>
        <begin position="398"/>
        <end position="425"/>
    </location>
</feature>
<feature type="region of interest" description="Disordered" evidence="6">
    <location>
        <begin position="62"/>
        <end position="81"/>
    </location>
</feature>
<feature type="compositionally biased region" description="Pro residues" evidence="6">
    <location>
        <begin position="414"/>
        <end position="425"/>
    </location>
</feature>